<accession>A0A0C9T118</accession>
<dbReference type="Proteomes" id="UP000053647">
    <property type="component" value="Unassembled WGS sequence"/>
</dbReference>
<dbReference type="OrthoDB" id="2686862at2759"/>
<evidence type="ECO:0000313" key="1">
    <source>
        <dbReference type="EMBL" id="KIJ05163.1"/>
    </source>
</evidence>
<reference evidence="1 2" key="1">
    <citation type="submission" date="2014-06" db="EMBL/GenBank/DDBJ databases">
        <authorList>
            <consortium name="DOE Joint Genome Institute"/>
            <person name="Kuo A."/>
            <person name="Kohler A."/>
            <person name="Nagy L.G."/>
            <person name="Floudas D."/>
            <person name="Copeland A."/>
            <person name="Barry K.W."/>
            <person name="Cichocki N."/>
            <person name="Veneault-Fourrey C."/>
            <person name="LaButti K."/>
            <person name="Lindquist E.A."/>
            <person name="Lipzen A."/>
            <person name="Lundell T."/>
            <person name="Morin E."/>
            <person name="Murat C."/>
            <person name="Sun H."/>
            <person name="Tunlid A."/>
            <person name="Henrissat B."/>
            <person name="Grigoriev I.V."/>
            <person name="Hibbett D.S."/>
            <person name="Martin F."/>
            <person name="Nordberg H.P."/>
            <person name="Cantor M.N."/>
            <person name="Hua S.X."/>
        </authorList>
    </citation>
    <scope>NUCLEOTIDE SEQUENCE [LARGE SCALE GENOMIC DNA]</scope>
    <source>
        <strain evidence="1 2">ATCC 200175</strain>
    </source>
</reference>
<gene>
    <name evidence="1" type="ORF">PAXINDRAFT_21557</name>
</gene>
<sequence>MDYQAWLKSQEEAADLSSISWLLNPPLNCNIHQSDTFEVVAVSLPTSIGSVRGPCTSGDMTNTGHTVLCDDSNFVALRPDGLGNDHVCRVSFVYWVLLGQSPWHECGSRCPKVRDVWLRMIEGDGSGDDVWLWVDGDEEWIRRNASEWFFPPKLEEEDWVAAQSALGRRLDRTRLTSSPASPKTANLTLENQRTNACLREATPAQRVAAMYWLIQTSTRKEELDFQLGLSSRWKFSLGGPKLGKGFGRKGR</sequence>
<protein>
    <submittedName>
        <fullName evidence="1">Uncharacterized protein</fullName>
    </submittedName>
</protein>
<name>A0A0C9T118_PAXIN</name>
<proteinExistence type="predicted"/>
<reference evidence="2" key="2">
    <citation type="submission" date="2015-01" db="EMBL/GenBank/DDBJ databases">
        <title>Evolutionary Origins and Diversification of the Mycorrhizal Mutualists.</title>
        <authorList>
            <consortium name="DOE Joint Genome Institute"/>
            <consortium name="Mycorrhizal Genomics Consortium"/>
            <person name="Kohler A."/>
            <person name="Kuo A."/>
            <person name="Nagy L.G."/>
            <person name="Floudas D."/>
            <person name="Copeland A."/>
            <person name="Barry K.W."/>
            <person name="Cichocki N."/>
            <person name="Veneault-Fourrey C."/>
            <person name="LaButti K."/>
            <person name="Lindquist E.A."/>
            <person name="Lipzen A."/>
            <person name="Lundell T."/>
            <person name="Morin E."/>
            <person name="Murat C."/>
            <person name="Riley R."/>
            <person name="Ohm R."/>
            <person name="Sun H."/>
            <person name="Tunlid A."/>
            <person name="Henrissat B."/>
            <person name="Grigoriev I.V."/>
            <person name="Hibbett D.S."/>
            <person name="Martin F."/>
        </authorList>
    </citation>
    <scope>NUCLEOTIDE SEQUENCE [LARGE SCALE GENOMIC DNA]</scope>
    <source>
        <strain evidence="2">ATCC 200175</strain>
    </source>
</reference>
<dbReference type="AlphaFoldDB" id="A0A0C9T118"/>
<evidence type="ECO:0000313" key="2">
    <source>
        <dbReference type="Proteomes" id="UP000053647"/>
    </source>
</evidence>
<dbReference type="EMBL" id="KN821194">
    <property type="protein sequence ID" value="KIJ05163.1"/>
    <property type="molecule type" value="Genomic_DNA"/>
</dbReference>
<organism evidence="1 2">
    <name type="scientific">Paxillus involutus ATCC 200175</name>
    <dbReference type="NCBI Taxonomy" id="664439"/>
    <lineage>
        <taxon>Eukaryota</taxon>
        <taxon>Fungi</taxon>
        <taxon>Dikarya</taxon>
        <taxon>Basidiomycota</taxon>
        <taxon>Agaricomycotina</taxon>
        <taxon>Agaricomycetes</taxon>
        <taxon>Agaricomycetidae</taxon>
        <taxon>Boletales</taxon>
        <taxon>Paxilineae</taxon>
        <taxon>Paxillaceae</taxon>
        <taxon>Paxillus</taxon>
    </lineage>
</organism>
<dbReference type="HOGENOM" id="CLU_1107422_0_0_1"/>
<keyword evidence="2" id="KW-1185">Reference proteome</keyword>